<dbReference type="PANTHER" id="PTHR33240:SF17">
    <property type="entry name" value="EUKARYOTIC PEPTIDE CHAIN RELEASE FACTOR GTP-BINDING SUBUNIT-LIKE"/>
    <property type="match status" value="1"/>
</dbReference>
<feature type="region of interest" description="Disordered" evidence="1">
    <location>
        <begin position="131"/>
        <end position="160"/>
    </location>
</feature>
<dbReference type="EMBL" id="JAKOGI010001770">
    <property type="protein sequence ID" value="KAJ8424123.1"/>
    <property type="molecule type" value="Genomic_DNA"/>
</dbReference>
<sequence>MDRGSFVNIITLNSLKKLQCNKKDFEAIKTPILGLKRHGTYPLGTKRLLIHVKDKKNSRAIEANVFVVDIPMVYNIILGRPNLNAIKAVVAPYLLLIQFELDDGNMEKLYGDPKIERECYYVSLKSLGKKEEPLSGETPWKNKKEGRHRGNGSTFSSVEEHGRPPLQVTYKVIKALRKGAIQGKLTLNWEGIETLHLFLIVPCLLLERVKLSLCYTLESNKVKGKESTNCTLKTRKEKITSSKIKCKGKEVREV</sequence>
<evidence type="ECO:0000313" key="2">
    <source>
        <dbReference type="EMBL" id="KAJ8424123.1"/>
    </source>
</evidence>
<dbReference type="Proteomes" id="UP001153076">
    <property type="component" value="Unassembled WGS sequence"/>
</dbReference>
<evidence type="ECO:0000313" key="3">
    <source>
        <dbReference type="Proteomes" id="UP001153076"/>
    </source>
</evidence>
<comment type="caution">
    <text evidence="2">The sequence shown here is derived from an EMBL/GenBank/DDBJ whole genome shotgun (WGS) entry which is preliminary data.</text>
</comment>
<name>A0A9Q1GQ74_9CARY</name>
<keyword evidence="3" id="KW-1185">Reference proteome</keyword>
<reference evidence="2" key="1">
    <citation type="submission" date="2022-04" db="EMBL/GenBank/DDBJ databases">
        <title>Carnegiea gigantea Genome sequencing and assembly v2.</title>
        <authorList>
            <person name="Copetti D."/>
            <person name="Sanderson M.J."/>
            <person name="Burquez A."/>
            <person name="Wojciechowski M.F."/>
        </authorList>
    </citation>
    <scope>NUCLEOTIDE SEQUENCE</scope>
    <source>
        <strain evidence="2">SGP5-SGP5p</strain>
        <tissue evidence="2">Aerial part</tissue>
    </source>
</reference>
<dbReference type="PANTHER" id="PTHR33240">
    <property type="entry name" value="OS08G0508500 PROTEIN"/>
    <property type="match status" value="1"/>
</dbReference>
<dbReference type="AlphaFoldDB" id="A0A9Q1GQ74"/>
<proteinExistence type="predicted"/>
<dbReference type="OrthoDB" id="2919534at2759"/>
<accession>A0A9Q1GQ74</accession>
<protein>
    <submittedName>
        <fullName evidence="2">Uncharacterized protein</fullName>
    </submittedName>
</protein>
<gene>
    <name evidence="2" type="ORF">Cgig2_015649</name>
</gene>
<evidence type="ECO:0000256" key="1">
    <source>
        <dbReference type="SAM" id="MobiDB-lite"/>
    </source>
</evidence>
<organism evidence="2 3">
    <name type="scientific">Carnegiea gigantea</name>
    <dbReference type="NCBI Taxonomy" id="171969"/>
    <lineage>
        <taxon>Eukaryota</taxon>
        <taxon>Viridiplantae</taxon>
        <taxon>Streptophyta</taxon>
        <taxon>Embryophyta</taxon>
        <taxon>Tracheophyta</taxon>
        <taxon>Spermatophyta</taxon>
        <taxon>Magnoliopsida</taxon>
        <taxon>eudicotyledons</taxon>
        <taxon>Gunneridae</taxon>
        <taxon>Pentapetalae</taxon>
        <taxon>Caryophyllales</taxon>
        <taxon>Cactineae</taxon>
        <taxon>Cactaceae</taxon>
        <taxon>Cactoideae</taxon>
        <taxon>Echinocereeae</taxon>
        <taxon>Carnegiea</taxon>
    </lineage>
</organism>